<evidence type="ECO:0000256" key="9">
    <source>
        <dbReference type="PIRSR" id="PIRSR600997-1"/>
    </source>
</evidence>
<dbReference type="InterPro" id="IPR000997">
    <property type="entry name" value="Cholinesterase"/>
</dbReference>
<dbReference type="InterPro" id="IPR019826">
    <property type="entry name" value="Carboxylesterase_B_AS"/>
</dbReference>
<dbReference type="Pfam" id="PF00135">
    <property type="entry name" value="COesterase"/>
    <property type="match status" value="1"/>
</dbReference>
<dbReference type="InterPro" id="IPR050654">
    <property type="entry name" value="AChE-related_enzymes"/>
</dbReference>
<dbReference type="SUPFAM" id="SSF53474">
    <property type="entry name" value="alpha/beta-Hydrolases"/>
    <property type="match status" value="1"/>
</dbReference>
<dbReference type="PANTHER" id="PTHR43918:SF12">
    <property type="entry name" value="ACETYLCHOLINESTERASE 1"/>
    <property type="match status" value="1"/>
</dbReference>
<evidence type="ECO:0000313" key="12">
    <source>
        <dbReference type="EMBL" id="AFS60097.1"/>
    </source>
</evidence>
<evidence type="ECO:0000259" key="11">
    <source>
        <dbReference type="Pfam" id="PF00135"/>
    </source>
</evidence>
<dbReference type="EC" id="3.1.1.-" evidence="10"/>
<dbReference type="GO" id="GO:0005615">
    <property type="term" value="C:extracellular space"/>
    <property type="evidence" value="ECO:0007669"/>
    <property type="project" value="TreeGrafter"/>
</dbReference>
<protein>
    <recommendedName>
        <fullName evidence="10">Carboxylic ester hydrolase</fullName>
        <ecNumber evidence="10">3.1.1.-</ecNumber>
    </recommendedName>
</protein>
<evidence type="ECO:0000256" key="6">
    <source>
        <dbReference type="ARBA" id="ARBA00023180"/>
    </source>
</evidence>
<dbReference type="PROSITE" id="PS00122">
    <property type="entry name" value="CARBOXYLESTERASE_B_1"/>
    <property type="match status" value="1"/>
</dbReference>
<feature type="active site" description="Charge relay system" evidence="9">
    <location>
        <position position="550"/>
    </location>
</feature>
<dbReference type="PRINTS" id="PR00878">
    <property type="entry name" value="CHOLNESTRASE"/>
</dbReference>
<dbReference type="CDD" id="cd00312">
    <property type="entry name" value="Esterase_lipase"/>
    <property type="match status" value="1"/>
</dbReference>
<keyword evidence="2" id="KW-0719">Serine esterase</keyword>
<evidence type="ECO:0000256" key="7">
    <source>
        <dbReference type="ARBA" id="ARBA00037263"/>
    </source>
</evidence>
<gene>
    <name evidence="12" type="primary">ace-1</name>
</gene>
<dbReference type="InterPro" id="IPR029058">
    <property type="entry name" value="AB_hydrolase_fold"/>
</dbReference>
<comment type="similarity">
    <text evidence="1 10">Belongs to the type-B carboxylesterase/lipase family.</text>
</comment>
<dbReference type="EMBL" id="JQ779843">
    <property type="protein sequence ID" value="AFS60097.1"/>
    <property type="molecule type" value="mRNA"/>
</dbReference>
<comment type="function">
    <text evidence="7">Rapidly hydrolyzes choline released into the synapse.</text>
</comment>
<evidence type="ECO:0000256" key="3">
    <source>
        <dbReference type="ARBA" id="ARBA00022801"/>
    </source>
</evidence>
<organism evidence="12">
    <name type="scientific">Tetranychus evansi</name>
    <name type="common">red spider mite</name>
    <dbReference type="NCBI Taxonomy" id="178897"/>
    <lineage>
        <taxon>Eukaryota</taxon>
        <taxon>Metazoa</taxon>
        <taxon>Ecdysozoa</taxon>
        <taxon>Arthropoda</taxon>
        <taxon>Chelicerata</taxon>
        <taxon>Arachnida</taxon>
        <taxon>Acari</taxon>
        <taxon>Acariformes</taxon>
        <taxon>Trombidiformes</taxon>
        <taxon>Prostigmata</taxon>
        <taxon>Eleutherengona</taxon>
        <taxon>Raphignathae</taxon>
        <taxon>Tetranychoidea</taxon>
        <taxon>Tetranychidae</taxon>
        <taxon>Tetranychus</taxon>
    </lineage>
</organism>
<keyword evidence="4" id="KW-0531">Neurotransmitter degradation</keyword>
<keyword evidence="3 10" id="KW-0378">Hydrolase</keyword>
<evidence type="ECO:0000256" key="1">
    <source>
        <dbReference type="ARBA" id="ARBA00005964"/>
    </source>
</evidence>
<feature type="active site" description="Acyl-ester intermediate" evidence="9">
    <location>
        <position position="309"/>
    </location>
</feature>
<sequence>MVPMFNHNINHFNNVIVTTLTHPQSTNSRCNSNQNVIKRITNSILKSVTVFTVKTLWNHLLVPIVVILLFQSSANVFSSALPHPEIKSFYADGPSSSSSSFNSGHHHHHHHNDPLVVLTKKGYVRGRSVVSPTGKSVDAFLGIRYAKPPTGKFRFRHPKPIDSWQGIFNATSFSGACYQINDTFFGNFVGATEWNPNVPLDEDCLSLNIWVPRPRPKSAAVLLWIYGGGFWSGSSSLDFYDGSVLASEEQIIFVSINYRVASLGFIFFDTSDAPGNAGLFDQLMAMEWIRENIAAFGGNPANITIFGESAGAVSAALHLLSPLSRNVFSQAILQSGSATCPWGISDRKKAYQRSLALAQAVGCGSTSTRSVHAIIECMQSIPASELVSKEEATTGVVEFAFIPIVDGSFLDEDPEVSLRTKNFKHAPILTGSNRDEGTYWLVYHSPHIFNLSEGIYISRSEFQSLVRIIYPHLSPLAQEAVIQEYTHWINPDDQIENRDATDKFVGDYHFTCPVNEMSYRYALYGNDVWTYHFTHRSSKSFWPSWMGVIHGEEIKFVLGEPLDPVHGYTPAEVQLSKRIMRYWANFARTGNPNKQFPDGDDTESIVWPEYTAHEKEYLVISTNDSSIGRGLRAKQCAFWKNFLPKLINALENRQNSTCTSHSNQIGSSNWSLAISLILLIMCFLPSLR</sequence>
<evidence type="ECO:0000256" key="5">
    <source>
        <dbReference type="ARBA" id="ARBA00023157"/>
    </source>
</evidence>
<dbReference type="ESTHER" id="9acar-k9m8p0">
    <property type="family name" value="ACHE"/>
</dbReference>
<feature type="active site" description="Charge relay system" evidence="9">
    <location>
        <position position="436"/>
    </location>
</feature>
<dbReference type="InterPro" id="IPR002018">
    <property type="entry name" value="CarbesteraseB"/>
</dbReference>
<dbReference type="GO" id="GO:0003990">
    <property type="term" value="F:acetylcholinesterase activity"/>
    <property type="evidence" value="ECO:0007669"/>
    <property type="project" value="UniProtKB-EC"/>
</dbReference>
<name>K9M8P0_9ACAR</name>
<evidence type="ECO:0000256" key="2">
    <source>
        <dbReference type="ARBA" id="ARBA00022487"/>
    </source>
</evidence>
<dbReference type="Gene3D" id="3.40.50.1820">
    <property type="entry name" value="alpha/beta hydrolase"/>
    <property type="match status" value="1"/>
</dbReference>
<reference evidence="12" key="1">
    <citation type="journal article" date="2012" name="Pestic. Biochem. Physiol.">
        <title>Chlorpyrifos resistance is associated with mutation and amplification of the acetylcholinesterase-1 gene in the tomato red spider mite, Tetranychus evansi.</title>
        <authorList>
            <person name="Carvalho R."/>
            <person name="Yang Y."/>
            <person name="Field L.M."/>
            <person name="Gorman K."/>
            <person name="Moores G."/>
            <person name="Williamson M.S."/>
            <person name="Bass C."/>
        </authorList>
    </citation>
    <scope>NUCLEOTIDE SEQUENCE</scope>
    <source>
        <strain evidence="12">Malawi</strain>
    </source>
</reference>
<dbReference type="PANTHER" id="PTHR43918">
    <property type="entry name" value="ACETYLCHOLINESTERASE"/>
    <property type="match status" value="1"/>
</dbReference>
<dbReference type="AlphaFoldDB" id="K9M8P0"/>
<dbReference type="FunFam" id="3.40.50.1820:FF:000029">
    <property type="entry name" value="Acetylcholinesterase"/>
    <property type="match status" value="1"/>
</dbReference>
<comment type="catalytic activity">
    <reaction evidence="8">
        <text>acetylcholine + H2O = choline + acetate + H(+)</text>
        <dbReference type="Rhea" id="RHEA:17561"/>
        <dbReference type="ChEBI" id="CHEBI:15354"/>
        <dbReference type="ChEBI" id="CHEBI:15355"/>
        <dbReference type="ChEBI" id="CHEBI:15377"/>
        <dbReference type="ChEBI" id="CHEBI:15378"/>
        <dbReference type="ChEBI" id="CHEBI:30089"/>
        <dbReference type="EC" id="3.1.1.7"/>
    </reaction>
</comment>
<proteinExistence type="evidence at transcript level"/>
<dbReference type="GO" id="GO:0006581">
    <property type="term" value="P:acetylcholine catabolic process"/>
    <property type="evidence" value="ECO:0007669"/>
    <property type="project" value="TreeGrafter"/>
</dbReference>
<dbReference type="GO" id="GO:0005886">
    <property type="term" value="C:plasma membrane"/>
    <property type="evidence" value="ECO:0007669"/>
    <property type="project" value="TreeGrafter"/>
</dbReference>
<evidence type="ECO:0000256" key="4">
    <source>
        <dbReference type="ARBA" id="ARBA00022867"/>
    </source>
</evidence>
<dbReference type="SMR" id="K9M8P0"/>
<dbReference type="GO" id="GO:0019695">
    <property type="term" value="P:choline metabolic process"/>
    <property type="evidence" value="ECO:0007669"/>
    <property type="project" value="TreeGrafter"/>
</dbReference>
<evidence type="ECO:0000256" key="10">
    <source>
        <dbReference type="RuleBase" id="RU361235"/>
    </source>
</evidence>
<evidence type="ECO:0000256" key="8">
    <source>
        <dbReference type="ARBA" id="ARBA00048484"/>
    </source>
</evidence>
<accession>K9M8P0</accession>
<keyword evidence="6" id="KW-0325">Glycoprotein</keyword>
<keyword evidence="5" id="KW-1015">Disulfide bond</keyword>
<feature type="domain" description="Carboxylesterase type B" evidence="11">
    <location>
        <begin position="115"/>
        <end position="639"/>
    </location>
</feature>